<evidence type="ECO:0000259" key="2">
    <source>
        <dbReference type="PROSITE" id="PS50883"/>
    </source>
</evidence>
<dbReference type="SMART" id="SM00116">
    <property type="entry name" value="CBS"/>
    <property type="match status" value="1"/>
</dbReference>
<dbReference type="Pfam" id="PF00563">
    <property type="entry name" value="EAL"/>
    <property type="match status" value="1"/>
</dbReference>
<dbReference type="SUPFAM" id="SSF141868">
    <property type="entry name" value="EAL domain-like"/>
    <property type="match status" value="1"/>
</dbReference>
<feature type="domain" description="CBS" evidence="4">
    <location>
        <begin position="280"/>
        <end position="339"/>
    </location>
</feature>
<dbReference type="Gene3D" id="3.20.20.450">
    <property type="entry name" value="EAL domain"/>
    <property type="match status" value="1"/>
</dbReference>
<dbReference type="PROSITE" id="PS51371">
    <property type="entry name" value="CBS"/>
    <property type="match status" value="1"/>
</dbReference>
<evidence type="ECO:0000313" key="5">
    <source>
        <dbReference type="EMBL" id="MDR5894731.1"/>
    </source>
</evidence>
<dbReference type="SMART" id="SM00052">
    <property type="entry name" value="EAL"/>
    <property type="match status" value="1"/>
</dbReference>
<evidence type="ECO:0000259" key="3">
    <source>
        <dbReference type="PROSITE" id="PS50887"/>
    </source>
</evidence>
<dbReference type="Pfam" id="PF00990">
    <property type="entry name" value="GGDEF"/>
    <property type="match status" value="1"/>
</dbReference>
<sequence>MGLESPERRFEQLKAQLAMVFQPIIDVETGRCCAVEALMRGVGEVGFDSPLAVLAWAERVGKLAEVDALVRARTLVAFKALEAPADVRLFLNLENRLFATPTLTLEALLAELEHAGVAPESLVLEISERHSLAGETALEAELARWRAAGIGLALDDFGIELSNLDRLYTLGPEVIKLDKQFICGLGSDPRQVLFVKGVVALARSLGIKVVAEGVEDAAALEACREVGCQYVQGYFIEAPTAVPCLLRCPFEVASAHDLTASAGASHERQVLPEQQFLLEQLSQPPVLTLDMAMSDALTLFRQNAAHSHFPVLDAHGVPLGVVTERMLRRYVYSPYGYALLQKRTVNDQLAHLLKPCASVTLGTSAAGMIERYYQPGALRSEHEGVCALEQGRYAGFWTPEAILSALQWRDMKQARDENPLTRLPGNHTIERTLRDYLTHTRTDWATVYFDLDYFKPFNDHYGFRRGDEVLLLFARLLESHFSDDSAFLGHVGGDDFVMFLPCPEVEKVCIEVTALLATFSEEVRALYSAPDLADGGFMGTDRSNQSCWFPLLTTSAAMLVVPGRGVSISEQRLLETSVLLKGAAKVADSNLCCASVYPEPQATATRV</sequence>
<dbReference type="PANTHER" id="PTHR33121:SF76">
    <property type="entry name" value="SIGNALING PROTEIN"/>
    <property type="match status" value="1"/>
</dbReference>
<dbReference type="NCBIfam" id="TIGR00254">
    <property type="entry name" value="GGDEF"/>
    <property type="match status" value="1"/>
</dbReference>
<comment type="caution">
    <text evidence="5">The sequence shown here is derived from an EMBL/GenBank/DDBJ whole genome shotgun (WGS) entry which is preliminary data.</text>
</comment>
<dbReference type="SUPFAM" id="SSF55073">
    <property type="entry name" value="Nucleotide cyclase"/>
    <property type="match status" value="1"/>
</dbReference>
<keyword evidence="1" id="KW-0129">CBS domain</keyword>
<organism evidence="5 6">
    <name type="scientific">Larsenimonas suaedae</name>
    <dbReference type="NCBI Taxonomy" id="1851019"/>
    <lineage>
        <taxon>Bacteria</taxon>
        <taxon>Pseudomonadati</taxon>
        <taxon>Pseudomonadota</taxon>
        <taxon>Gammaproteobacteria</taxon>
        <taxon>Oceanospirillales</taxon>
        <taxon>Halomonadaceae</taxon>
        <taxon>Larsenimonas</taxon>
    </lineage>
</organism>
<keyword evidence="6" id="KW-1185">Reference proteome</keyword>
<dbReference type="Proteomes" id="UP001269375">
    <property type="component" value="Unassembled WGS sequence"/>
</dbReference>
<dbReference type="PROSITE" id="PS50887">
    <property type="entry name" value="GGDEF"/>
    <property type="match status" value="1"/>
</dbReference>
<dbReference type="RefSeq" id="WP_251593081.1">
    <property type="nucleotide sequence ID" value="NZ_JAMLJI010000002.1"/>
</dbReference>
<dbReference type="InterPro" id="IPR043128">
    <property type="entry name" value="Rev_trsase/Diguanyl_cyclase"/>
</dbReference>
<dbReference type="InterPro" id="IPR000644">
    <property type="entry name" value="CBS_dom"/>
</dbReference>
<dbReference type="PANTHER" id="PTHR33121">
    <property type="entry name" value="CYCLIC DI-GMP PHOSPHODIESTERASE PDEF"/>
    <property type="match status" value="1"/>
</dbReference>
<evidence type="ECO:0000259" key="4">
    <source>
        <dbReference type="PROSITE" id="PS51371"/>
    </source>
</evidence>
<dbReference type="SUPFAM" id="SSF54631">
    <property type="entry name" value="CBS-domain pair"/>
    <property type="match status" value="1"/>
</dbReference>
<reference evidence="5 6" key="1">
    <citation type="submission" date="2023-04" db="EMBL/GenBank/DDBJ databases">
        <title>A long-awaited taxogenomic arrangement of the family Halomonadaceae.</title>
        <authorList>
            <person name="De La Haba R."/>
            <person name="Chuvochina M."/>
            <person name="Wittouck S."/>
            <person name="Arahal D.R."/>
            <person name="Sanchez-Porro C."/>
            <person name="Hugenholtz P."/>
            <person name="Ventosa A."/>
        </authorList>
    </citation>
    <scope>NUCLEOTIDE SEQUENCE [LARGE SCALE GENOMIC DNA]</scope>
    <source>
        <strain evidence="5 6">DSM 22428</strain>
    </source>
</reference>
<gene>
    <name evidence="5" type="ORF">QC825_01425</name>
</gene>
<dbReference type="InterPro" id="IPR000160">
    <property type="entry name" value="GGDEF_dom"/>
</dbReference>
<dbReference type="InterPro" id="IPR029787">
    <property type="entry name" value="Nucleotide_cyclase"/>
</dbReference>
<dbReference type="InterPro" id="IPR050706">
    <property type="entry name" value="Cyclic-di-GMP_PDE-like"/>
</dbReference>
<dbReference type="CDD" id="cd01949">
    <property type="entry name" value="GGDEF"/>
    <property type="match status" value="1"/>
</dbReference>
<evidence type="ECO:0000313" key="6">
    <source>
        <dbReference type="Proteomes" id="UP001269375"/>
    </source>
</evidence>
<dbReference type="InterPro" id="IPR035919">
    <property type="entry name" value="EAL_sf"/>
</dbReference>
<protein>
    <submittedName>
        <fullName evidence="5">EAL domain-containing protein</fullName>
    </submittedName>
</protein>
<feature type="domain" description="EAL" evidence="2">
    <location>
        <begin position="1"/>
        <end position="253"/>
    </location>
</feature>
<feature type="domain" description="GGDEF" evidence="3">
    <location>
        <begin position="442"/>
        <end position="597"/>
    </location>
</feature>
<evidence type="ECO:0000256" key="1">
    <source>
        <dbReference type="PROSITE-ProRule" id="PRU00703"/>
    </source>
</evidence>
<dbReference type="PROSITE" id="PS50883">
    <property type="entry name" value="EAL"/>
    <property type="match status" value="1"/>
</dbReference>
<accession>A0ABU1GRT0</accession>
<dbReference type="CDD" id="cd01948">
    <property type="entry name" value="EAL"/>
    <property type="match status" value="1"/>
</dbReference>
<name>A0ABU1GRT0_9GAMM</name>
<dbReference type="InterPro" id="IPR001633">
    <property type="entry name" value="EAL_dom"/>
</dbReference>
<proteinExistence type="predicted"/>
<dbReference type="SMART" id="SM00267">
    <property type="entry name" value="GGDEF"/>
    <property type="match status" value="1"/>
</dbReference>
<dbReference type="Gene3D" id="3.30.70.270">
    <property type="match status" value="1"/>
</dbReference>
<dbReference type="Pfam" id="PF00571">
    <property type="entry name" value="CBS"/>
    <property type="match status" value="1"/>
</dbReference>
<dbReference type="EMBL" id="JARWAO010000001">
    <property type="protein sequence ID" value="MDR5894731.1"/>
    <property type="molecule type" value="Genomic_DNA"/>
</dbReference>
<dbReference type="InterPro" id="IPR046342">
    <property type="entry name" value="CBS_dom_sf"/>
</dbReference>